<evidence type="ECO:0000313" key="3">
    <source>
        <dbReference type="Proteomes" id="UP000016800"/>
    </source>
</evidence>
<dbReference type="GeneID" id="35396028"/>
<sequence>MVGELEEDGRAGRGRHVSTSGFEVTVTETSNEGPNEIGNGTVEQGMRHGDLPSHSRHRQNEAMRDVPLDREMAASADPEAVDDAEFDNIDLIDDIEVVGDHDEPSAVGIDSENETMAEDAVDSPSEDCHADPRDDTGDYSNTSVPRSGGAYVGARQNEASNSFINLTGDAEIENGVDIPGSDGDTSNSDGGNLMLIGTGPGGDGTNGGGSLEEIDLDHIPSVRRNRQMTDLNNDEEISPATKRLRTSDQNTPGGSTSTGENVSFGPALDNVDVIPVTNAGAGNPSSIQWRHLTQGKKNGTGYDPELLHRLIQTGSSDVRSWSANVRFSGFCMFILNVIPLDQNSPDADVDILAGSISTWARTELNSSFSPVIENGMTVGYTVRDAPIGEAATTASNGGADGNDGDDGGDGDGERFKVVEMVLA</sequence>
<proteinExistence type="predicted"/>
<dbReference type="Proteomes" id="UP000016800">
    <property type="component" value="Chromosome III"/>
</dbReference>
<feature type="region of interest" description="Disordered" evidence="1">
    <location>
        <begin position="174"/>
        <end position="266"/>
    </location>
</feature>
<protein>
    <submittedName>
        <fullName evidence="2">Uncharacterized protein</fullName>
    </submittedName>
</protein>
<feature type="compositionally biased region" description="Low complexity" evidence="1">
    <location>
        <begin position="180"/>
        <end position="192"/>
    </location>
</feature>
<dbReference type="HOGENOM" id="CLU_648984_0_0_1"/>
<keyword evidence="3" id="KW-1185">Reference proteome</keyword>
<feature type="region of interest" description="Disordered" evidence="1">
    <location>
        <begin position="1"/>
        <end position="80"/>
    </location>
</feature>
<organism evidence="2 3">
    <name type="scientific">Gibberella fujikuroi (strain CBS 195.34 / IMI 58289 / NRRL A-6831)</name>
    <name type="common">Bakanae and foot rot disease fungus</name>
    <name type="synonym">Fusarium fujikuroi</name>
    <dbReference type="NCBI Taxonomy" id="1279085"/>
    <lineage>
        <taxon>Eukaryota</taxon>
        <taxon>Fungi</taxon>
        <taxon>Dikarya</taxon>
        <taxon>Ascomycota</taxon>
        <taxon>Pezizomycotina</taxon>
        <taxon>Sordariomycetes</taxon>
        <taxon>Hypocreomycetidae</taxon>
        <taxon>Hypocreales</taxon>
        <taxon>Nectriaceae</taxon>
        <taxon>Fusarium</taxon>
        <taxon>Fusarium fujikuroi species complex</taxon>
    </lineage>
</organism>
<feature type="compositionally biased region" description="Polar residues" evidence="1">
    <location>
        <begin position="17"/>
        <end position="33"/>
    </location>
</feature>
<reference evidence="3" key="1">
    <citation type="journal article" date="2013" name="PLoS Pathog.">
        <title>Deciphering the cryptic genome: genome-wide analyses of the rice pathogen Fusarium fujikuroi reveal complex regulation of secondary metabolism and novel metabolites.</title>
        <authorList>
            <person name="Wiemann P."/>
            <person name="Sieber C.M."/>
            <person name="von Bargen K.W."/>
            <person name="Studt L."/>
            <person name="Niehaus E.M."/>
            <person name="Espino J.J."/>
            <person name="Huss K."/>
            <person name="Michielse C.B."/>
            <person name="Albermann S."/>
            <person name="Wagner D."/>
            <person name="Bergner S.V."/>
            <person name="Connolly L.R."/>
            <person name="Fischer A."/>
            <person name="Reuter G."/>
            <person name="Kleigrewe K."/>
            <person name="Bald T."/>
            <person name="Wingfield B.D."/>
            <person name="Ophir R."/>
            <person name="Freeman S."/>
            <person name="Hippler M."/>
            <person name="Smith K.M."/>
            <person name="Brown D.W."/>
            <person name="Proctor R.H."/>
            <person name="Munsterkotter M."/>
            <person name="Freitag M."/>
            <person name="Humpf H.U."/>
            <person name="Guldener U."/>
            <person name="Tudzynski B."/>
        </authorList>
    </citation>
    <scope>NUCLEOTIDE SEQUENCE [LARGE SCALE GENOMIC DNA]</scope>
    <source>
        <strain evidence="3">CBS 195.34 / IMI 58289 / NRRL A-6831</strain>
    </source>
</reference>
<feature type="region of interest" description="Disordered" evidence="1">
    <location>
        <begin position="391"/>
        <end position="411"/>
    </location>
</feature>
<feature type="compositionally biased region" description="Basic and acidic residues" evidence="1">
    <location>
        <begin position="126"/>
        <end position="136"/>
    </location>
</feature>
<gene>
    <name evidence="2" type="ORF">FFUJ_02546</name>
</gene>
<accession>S0DT59</accession>
<dbReference type="VEuPathDB" id="FungiDB:FFUJ_02546"/>
<evidence type="ECO:0000313" key="2">
    <source>
        <dbReference type="EMBL" id="CCT65590.1"/>
    </source>
</evidence>
<feature type="compositionally biased region" description="Polar residues" evidence="1">
    <location>
        <begin position="247"/>
        <end position="261"/>
    </location>
</feature>
<feature type="compositionally biased region" description="Gly residues" evidence="1">
    <location>
        <begin position="198"/>
        <end position="210"/>
    </location>
</feature>
<feature type="region of interest" description="Disordered" evidence="1">
    <location>
        <begin position="98"/>
        <end position="151"/>
    </location>
</feature>
<dbReference type="RefSeq" id="XP_023427671.1">
    <property type="nucleotide sequence ID" value="XM_023574290.1"/>
</dbReference>
<dbReference type="EMBL" id="HF679025">
    <property type="protein sequence ID" value="CCT65590.1"/>
    <property type="molecule type" value="Genomic_DNA"/>
</dbReference>
<evidence type="ECO:0000256" key="1">
    <source>
        <dbReference type="SAM" id="MobiDB-lite"/>
    </source>
</evidence>
<feature type="compositionally biased region" description="Acidic residues" evidence="1">
    <location>
        <begin position="111"/>
        <end position="125"/>
    </location>
</feature>
<dbReference type="AlphaFoldDB" id="S0DT59"/>
<feature type="compositionally biased region" description="Basic and acidic residues" evidence="1">
    <location>
        <begin position="45"/>
        <end position="72"/>
    </location>
</feature>
<name>S0DT59_GIBF5</name>